<gene>
    <name evidence="1" type="ORF">KP014_20560</name>
    <name evidence="2" type="ORF">SAMN04487895_101603</name>
</gene>
<evidence type="ECO:0000313" key="4">
    <source>
        <dbReference type="Proteomes" id="UP000683429"/>
    </source>
</evidence>
<proteinExistence type="predicted"/>
<dbReference type="AlphaFoldDB" id="A0A1H8GQ14"/>
<dbReference type="STRING" id="1333845.SAMN04487895_101603"/>
<accession>A0A1H8GQ14</accession>
<dbReference type="EMBL" id="FODH01000001">
    <property type="protein sequence ID" value="SEN46093.1"/>
    <property type="molecule type" value="Genomic_DNA"/>
</dbReference>
<sequence length="76" mass="8931">MTFVLIDELPKEIQAELRNNKDLKYVDIWWLNYTNEEGEEYSEIYLSDENTGETLLQGGTWGWTDNLEDALEELKG</sequence>
<reference evidence="2 3" key="1">
    <citation type="submission" date="2016-10" db="EMBL/GenBank/DDBJ databases">
        <authorList>
            <person name="de Groot N.N."/>
        </authorList>
    </citation>
    <scope>NUCLEOTIDE SEQUENCE [LARGE SCALE GENOMIC DNA]</scope>
    <source>
        <strain evidence="2 3">CGMCC 1.10238</strain>
    </source>
</reference>
<evidence type="ECO:0000313" key="1">
    <source>
        <dbReference type="EMBL" id="QWU14302.1"/>
    </source>
</evidence>
<dbReference type="Proteomes" id="UP000683429">
    <property type="component" value="Chromosome"/>
</dbReference>
<reference evidence="1 4" key="2">
    <citation type="submission" date="2021-06" db="EMBL/GenBank/DDBJ databases">
        <title>Whole genome sequence of Paenibacillus sophorae DSM23020 for comparative genomics.</title>
        <authorList>
            <person name="Kim M.-J."/>
            <person name="Lee G."/>
            <person name="Shin J.-H."/>
        </authorList>
    </citation>
    <scope>NUCLEOTIDE SEQUENCE [LARGE SCALE GENOMIC DNA]</scope>
    <source>
        <strain evidence="1 4">DSM 23020</strain>
    </source>
</reference>
<name>A0A1H8GQ14_9BACL</name>
<protein>
    <submittedName>
        <fullName evidence="2">Uncharacterized protein</fullName>
    </submittedName>
</protein>
<dbReference type="RefSeq" id="WP_036588206.1">
    <property type="nucleotide sequence ID" value="NZ_CP076607.1"/>
</dbReference>
<organism evidence="2 3">
    <name type="scientific">Paenibacillus sophorae</name>
    <dbReference type="NCBI Taxonomy" id="1333845"/>
    <lineage>
        <taxon>Bacteria</taxon>
        <taxon>Bacillati</taxon>
        <taxon>Bacillota</taxon>
        <taxon>Bacilli</taxon>
        <taxon>Bacillales</taxon>
        <taxon>Paenibacillaceae</taxon>
        <taxon>Paenibacillus</taxon>
    </lineage>
</organism>
<dbReference type="EMBL" id="CP076607">
    <property type="protein sequence ID" value="QWU14302.1"/>
    <property type="molecule type" value="Genomic_DNA"/>
</dbReference>
<evidence type="ECO:0000313" key="3">
    <source>
        <dbReference type="Proteomes" id="UP000198809"/>
    </source>
</evidence>
<keyword evidence="4" id="KW-1185">Reference proteome</keyword>
<dbReference type="Proteomes" id="UP000198809">
    <property type="component" value="Unassembled WGS sequence"/>
</dbReference>
<evidence type="ECO:0000313" key="2">
    <source>
        <dbReference type="EMBL" id="SEN46093.1"/>
    </source>
</evidence>